<evidence type="ECO:0000256" key="3">
    <source>
        <dbReference type="ARBA" id="ARBA00022448"/>
    </source>
</evidence>
<dbReference type="Proteomes" id="UP000271241">
    <property type="component" value="Unassembled WGS sequence"/>
</dbReference>
<keyword evidence="10" id="KW-0472">Membrane</keyword>
<dbReference type="GO" id="GO:0005743">
    <property type="term" value="C:mitochondrial inner membrane"/>
    <property type="evidence" value="ECO:0007669"/>
    <property type="project" value="UniProtKB-SubCell"/>
</dbReference>
<keyword evidence="9 11" id="KW-0496">Mitochondrion</keyword>
<dbReference type="InterPro" id="IPR036642">
    <property type="entry name" value="Cyt_bc1_su8_sf"/>
</dbReference>
<evidence type="ECO:0000313" key="13">
    <source>
        <dbReference type="Proteomes" id="UP000271241"/>
    </source>
</evidence>
<evidence type="ECO:0000256" key="1">
    <source>
        <dbReference type="ARBA" id="ARBA00004434"/>
    </source>
</evidence>
<keyword evidence="5" id="KW-0812">Transmembrane</keyword>
<keyword evidence="3 11" id="KW-0813">Transport</keyword>
<proteinExistence type="inferred from homology"/>
<dbReference type="AlphaFoldDB" id="A0A4P9XLK1"/>
<dbReference type="STRING" id="78915.A0A4P9XLK1"/>
<keyword evidence="7 11" id="KW-0249">Electron transport</keyword>
<dbReference type="FunFam" id="1.20.5.210:FF:000001">
    <property type="entry name" value="Cytochrome b-c1 complex subunit 8"/>
    <property type="match status" value="1"/>
</dbReference>
<reference evidence="13" key="1">
    <citation type="journal article" date="2018" name="Nat. Microbiol.">
        <title>Leveraging single-cell genomics to expand the fungal tree of life.</title>
        <authorList>
            <person name="Ahrendt S.R."/>
            <person name="Quandt C.A."/>
            <person name="Ciobanu D."/>
            <person name="Clum A."/>
            <person name="Salamov A."/>
            <person name="Andreopoulos B."/>
            <person name="Cheng J.F."/>
            <person name="Woyke T."/>
            <person name="Pelin A."/>
            <person name="Henrissat B."/>
            <person name="Reynolds N.K."/>
            <person name="Benny G.L."/>
            <person name="Smith M.E."/>
            <person name="James T.Y."/>
            <person name="Grigoriev I.V."/>
        </authorList>
    </citation>
    <scope>NUCLEOTIDE SEQUENCE [LARGE SCALE GENOMIC DNA]</scope>
    <source>
        <strain evidence="13">RSA 1356</strain>
    </source>
</reference>
<keyword evidence="8" id="KW-1133">Transmembrane helix</keyword>
<evidence type="ECO:0000256" key="4">
    <source>
        <dbReference type="ARBA" id="ARBA00022660"/>
    </source>
</evidence>
<evidence type="ECO:0000256" key="9">
    <source>
        <dbReference type="ARBA" id="ARBA00023128"/>
    </source>
</evidence>
<comment type="subcellular location">
    <subcellularLocation>
        <location evidence="1 11">Mitochondrion inner membrane</location>
        <topology evidence="1 11">Single-pass membrane protein</topology>
    </subcellularLocation>
</comment>
<evidence type="ECO:0000256" key="10">
    <source>
        <dbReference type="ARBA" id="ARBA00023136"/>
    </source>
</evidence>
<evidence type="ECO:0000256" key="8">
    <source>
        <dbReference type="ARBA" id="ARBA00022989"/>
    </source>
</evidence>
<evidence type="ECO:0000313" key="12">
    <source>
        <dbReference type="EMBL" id="RKP06743.1"/>
    </source>
</evidence>
<evidence type="ECO:0000256" key="6">
    <source>
        <dbReference type="ARBA" id="ARBA00022792"/>
    </source>
</evidence>
<organism evidence="12 13">
    <name type="scientific">Thamnocephalis sphaerospora</name>
    <dbReference type="NCBI Taxonomy" id="78915"/>
    <lineage>
        <taxon>Eukaryota</taxon>
        <taxon>Fungi</taxon>
        <taxon>Fungi incertae sedis</taxon>
        <taxon>Zoopagomycota</taxon>
        <taxon>Zoopagomycotina</taxon>
        <taxon>Zoopagomycetes</taxon>
        <taxon>Zoopagales</taxon>
        <taxon>Sigmoideomycetaceae</taxon>
        <taxon>Thamnocephalis</taxon>
    </lineage>
</organism>
<dbReference type="SUPFAM" id="SSF81508">
    <property type="entry name" value="Ubiquinone-binding protein QP-C of cytochrome bc1 complex (Ubiquinol-cytochrome c reductase)"/>
    <property type="match status" value="1"/>
</dbReference>
<dbReference type="EMBL" id="KZ992826">
    <property type="protein sequence ID" value="RKP06743.1"/>
    <property type="molecule type" value="Genomic_DNA"/>
</dbReference>
<gene>
    <name evidence="12" type="ORF">THASP1DRAFT_18065</name>
</gene>
<keyword evidence="4 11" id="KW-0679">Respiratory chain</keyword>
<sequence length="77" mass="8511">MGSGSGPLQRGIVTYQVSGFQQRAFANAIRKGVFNSYRRFASQLPYVVPGALLFYYTVKLGNERHAYLNSKAGAHLL</sequence>
<comment type="similarity">
    <text evidence="2 11">Belongs to the UQCRQ/QCR8 family.</text>
</comment>
<dbReference type="Pfam" id="PF02939">
    <property type="entry name" value="UcrQ"/>
    <property type="match status" value="1"/>
</dbReference>
<dbReference type="GO" id="GO:0045275">
    <property type="term" value="C:respiratory chain complex III"/>
    <property type="evidence" value="ECO:0007669"/>
    <property type="project" value="UniProtKB-UniRule"/>
</dbReference>
<evidence type="ECO:0000256" key="2">
    <source>
        <dbReference type="ARBA" id="ARBA00007668"/>
    </source>
</evidence>
<dbReference type="InterPro" id="IPR004205">
    <property type="entry name" value="Cyt_bc1_su8"/>
</dbReference>
<comment type="function">
    <text evidence="11">Component of the ubiquinol-cytochrome c oxidoreductase, a multisubunit transmembrane complex that is part of the mitochondrial electron transport chain which drives oxidative phosphorylation. The complex plays an important role in the uptake of multiple carbon sources present in different host niches.</text>
</comment>
<keyword evidence="6 11" id="KW-0999">Mitochondrion inner membrane</keyword>
<dbReference type="OrthoDB" id="6683853at2759"/>
<evidence type="ECO:0000256" key="11">
    <source>
        <dbReference type="RuleBase" id="RU368118"/>
    </source>
</evidence>
<keyword evidence="13" id="KW-1185">Reference proteome</keyword>
<dbReference type="PANTHER" id="PTHR12119:SF2">
    <property type="entry name" value="CYTOCHROME B-C1 COMPLEX SUBUNIT 8"/>
    <property type="match status" value="1"/>
</dbReference>
<evidence type="ECO:0000256" key="7">
    <source>
        <dbReference type="ARBA" id="ARBA00022982"/>
    </source>
</evidence>
<comment type="subunit">
    <text evidence="11">Component of the ubiquinol-cytochrome c oxidoreductase (cytochrome b-c1 complex, complex III, CIII), a multisubunit enzyme composed of 3 respiratory subunits cytochrome b, cytochrome c1 and Rieske protein, 2 core protein subunits, and additional low-molecular weight protein subunits. The complex exists as an obligatory dimer and forms supercomplexes (SCs) in the inner mitochondrial membrane with cytochrome c oxidase (complex IV, CIV).</text>
</comment>
<protein>
    <recommendedName>
        <fullName evidence="11">Cytochrome b-c1 complex subunit 8</fullName>
    </recommendedName>
    <alternativeName>
        <fullName evidence="11">Complex III subunit 8</fullName>
    </alternativeName>
</protein>
<dbReference type="GO" id="GO:0006122">
    <property type="term" value="P:mitochondrial electron transport, ubiquinol to cytochrome c"/>
    <property type="evidence" value="ECO:0007669"/>
    <property type="project" value="UniProtKB-UniRule"/>
</dbReference>
<name>A0A4P9XLK1_9FUNG</name>
<dbReference type="Gene3D" id="1.20.5.210">
    <property type="entry name" value="Cytochrome b-c1 complex subunit 8"/>
    <property type="match status" value="1"/>
</dbReference>
<accession>A0A4P9XLK1</accession>
<dbReference type="PANTHER" id="PTHR12119">
    <property type="entry name" value="UBIQUINOL-CYTOCHROME C REDUCTASE COMPLEX UBIQUINONE-BINDING PROTEIN QP-C"/>
    <property type="match status" value="1"/>
</dbReference>
<evidence type="ECO:0000256" key="5">
    <source>
        <dbReference type="ARBA" id="ARBA00022692"/>
    </source>
</evidence>